<reference evidence="1" key="1">
    <citation type="journal article" date="2015" name="Nature">
        <title>Complex archaea that bridge the gap between prokaryotes and eukaryotes.</title>
        <authorList>
            <person name="Spang A."/>
            <person name="Saw J.H."/>
            <person name="Jorgensen S.L."/>
            <person name="Zaremba-Niedzwiedzka K."/>
            <person name="Martijn J."/>
            <person name="Lind A.E."/>
            <person name="van Eijk R."/>
            <person name="Schleper C."/>
            <person name="Guy L."/>
            <person name="Ettema T.J."/>
        </authorList>
    </citation>
    <scope>NUCLEOTIDE SEQUENCE</scope>
</reference>
<protein>
    <submittedName>
        <fullName evidence="1">Uncharacterized protein</fullName>
    </submittedName>
</protein>
<organism evidence="1">
    <name type="scientific">marine sediment metagenome</name>
    <dbReference type="NCBI Taxonomy" id="412755"/>
    <lineage>
        <taxon>unclassified sequences</taxon>
        <taxon>metagenomes</taxon>
        <taxon>ecological metagenomes</taxon>
    </lineage>
</organism>
<comment type="caution">
    <text evidence="1">The sequence shown here is derived from an EMBL/GenBank/DDBJ whole genome shotgun (WGS) entry which is preliminary data.</text>
</comment>
<evidence type="ECO:0000313" key="1">
    <source>
        <dbReference type="EMBL" id="KKK70368.1"/>
    </source>
</evidence>
<dbReference type="AlphaFoldDB" id="A0A0F8XN44"/>
<name>A0A0F8XN44_9ZZZZ</name>
<proteinExistence type="predicted"/>
<dbReference type="EMBL" id="LAZR01058223">
    <property type="protein sequence ID" value="KKK70368.1"/>
    <property type="molecule type" value="Genomic_DNA"/>
</dbReference>
<gene>
    <name evidence="1" type="ORF">LCGC14_2924690</name>
</gene>
<sequence>MSWTANAARLVIEILYKQKEWLIHHYAKDMVIDNRRLDDHGIDDLKKEIIDDMHQSLKGGLSD</sequence>
<accession>A0A0F8XN44</accession>